<protein>
    <submittedName>
        <fullName evidence="2">Uncharacterized protein</fullName>
    </submittedName>
</protein>
<organism evidence="2 3">
    <name type="scientific">Amycolatopsis vastitatis</name>
    <dbReference type="NCBI Taxonomy" id="1905142"/>
    <lineage>
        <taxon>Bacteria</taxon>
        <taxon>Bacillati</taxon>
        <taxon>Actinomycetota</taxon>
        <taxon>Actinomycetes</taxon>
        <taxon>Pseudonocardiales</taxon>
        <taxon>Pseudonocardiaceae</taxon>
        <taxon>Amycolatopsis</taxon>
    </lineage>
</organism>
<evidence type="ECO:0000313" key="3">
    <source>
        <dbReference type="Proteomes" id="UP000215199"/>
    </source>
</evidence>
<proteinExistence type="predicted"/>
<accession>A0A229SKD5</accession>
<dbReference type="Proteomes" id="UP000215199">
    <property type="component" value="Unassembled WGS sequence"/>
</dbReference>
<keyword evidence="1" id="KW-1133">Transmembrane helix</keyword>
<keyword evidence="1" id="KW-0812">Transmembrane</keyword>
<dbReference type="AlphaFoldDB" id="A0A229SKD5"/>
<dbReference type="EMBL" id="NMUL01000087">
    <property type="protein sequence ID" value="OXM59303.1"/>
    <property type="molecule type" value="Genomic_DNA"/>
</dbReference>
<gene>
    <name evidence="2" type="ORF">CF165_48330</name>
</gene>
<evidence type="ECO:0000313" key="2">
    <source>
        <dbReference type="EMBL" id="OXM59303.1"/>
    </source>
</evidence>
<reference evidence="3" key="1">
    <citation type="submission" date="2017-07" db="EMBL/GenBank/DDBJ databases">
        <title>Comparative genome mining reveals phylogenetic distribution patterns of secondary metabolites in Amycolatopsis.</title>
        <authorList>
            <person name="Adamek M."/>
            <person name="Alanjary M."/>
            <person name="Sales-Ortells H."/>
            <person name="Goodfellow M."/>
            <person name="Bull A.T."/>
            <person name="Kalinowski J."/>
            <person name="Ziemert N."/>
        </authorList>
    </citation>
    <scope>NUCLEOTIDE SEQUENCE [LARGE SCALE GENOMIC DNA]</scope>
    <source>
        <strain evidence="3">H5</strain>
    </source>
</reference>
<keyword evidence="3" id="KW-1185">Reference proteome</keyword>
<evidence type="ECO:0000256" key="1">
    <source>
        <dbReference type="SAM" id="Phobius"/>
    </source>
</evidence>
<feature type="transmembrane region" description="Helical" evidence="1">
    <location>
        <begin position="41"/>
        <end position="59"/>
    </location>
</feature>
<comment type="caution">
    <text evidence="2">The sequence shown here is derived from an EMBL/GenBank/DDBJ whole genome shotgun (WGS) entry which is preliminary data.</text>
</comment>
<name>A0A229SKD5_9PSEU</name>
<sequence length="84" mass="9065">MRVGVRLAIGGKIADPPAHFVDVLDALAGGVDQLREHIDPGWIVCVLLGGVSVYVAVVHDRIVKQNQARGTRDFSSCQTRLKMA</sequence>
<keyword evidence="1" id="KW-0472">Membrane</keyword>